<dbReference type="InterPro" id="IPR050182">
    <property type="entry name" value="Cytochrome_P450_fam2"/>
</dbReference>
<dbReference type="FunFam" id="1.10.630.10:FF:000004">
    <property type="entry name" value="cytochrome P450 2D15 isoform X1"/>
    <property type="match status" value="1"/>
</dbReference>
<reference evidence="10" key="1">
    <citation type="submission" date="2022-11" db="UniProtKB">
        <authorList>
            <consortium name="EnsemblMetazoa"/>
        </authorList>
    </citation>
    <scope>IDENTIFICATION</scope>
</reference>
<comment type="subcellular location">
    <subcellularLocation>
        <location evidence="1">Membrane</location>
    </subcellularLocation>
</comment>
<dbReference type="OMA" id="QRDKATW"/>
<comment type="cofactor">
    <cofactor evidence="7">
        <name>heme</name>
        <dbReference type="ChEBI" id="CHEBI:30413"/>
    </cofactor>
</comment>
<keyword evidence="11" id="KW-1185">Reference proteome</keyword>
<comment type="similarity">
    <text evidence="2 8">Belongs to the cytochrome P450 family.</text>
</comment>
<dbReference type="GO" id="GO:0008395">
    <property type="term" value="F:steroid hydroxylase activity"/>
    <property type="evidence" value="ECO:0007669"/>
    <property type="project" value="TreeGrafter"/>
</dbReference>
<dbReference type="InterPro" id="IPR017972">
    <property type="entry name" value="Cyt_P450_CS"/>
</dbReference>
<feature type="transmembrane region" description="Helical" evidence="9">
    <location>
        <begin position="17"/>
        <end position="35"/>
    </location>
</feature>
<dbReference type="RefSeq" id="XP_038051519.1">
    <property type="nucleotide sequence ID" value="XM_038195591.1"/>
</dbReference>
<evidence type="ECO:0000256" key="5">
    <source>
        <dbReference type="ARBA" id="ARBA00023004"/>
    </source>
</evidence>
<evidence type="ECO:0000256" key="3">
    <source>
        <dbReference type="ARBA" id="ARBA00022723"/>
    </source>
</evidence>
<keyword evidence="9" id="KW-0812">Transmembrane</keyword>
<evidence type="ECO:0000256" key="7">
    <source>
        <dbReference type="PIRSR" id="PIRSR602401-1"/>
    </source>
</evidence>
<sequence length="503" mass="57551">MLTATESKMDFPTSLPTFQLLLVFVCSFIVSIWFLRRRSFYRRLPPAPWYIPFIGSRQLYSSTMHLDLTKTAEQYGGIYTLHLGTSPLVVLSNFAAIREGLVRQAVDFSDRFKFPFTMKEAKLEGSILLSNGIPWSARRRVAITALRSFGMGKRSLENRINEEARYLCDAMDQSNGTPFDPAHLVKSAVSNIICTISYGQRYDYNDPVFKSLLANLDVFFRASAVETILWGLPFVNWFPPLNKFKAAFEAATSFSRQMVQSHRATFDPDNIRDMIDAFILERDKHQDAKNELKEAFREDLIWRAIHDMFAAGTDTTTYTILWLILLLMKYPDIQTKVQKEVDDVIGQTRPPSVADRAHMPYTEATLMEVQRYRTVAPYLPPRAVPRDVEIMGYSIPKGTQIWVNLWGALNDPSHWVNPDSFNPSRFLSDDGQQVVVPEAFIPFGAGRRACVGEHLAKMELFVFFTNFMQRFTFIRDGTSGLDMTGKIGITFVPRPYQTIAVRR</sequence>
<evidence type="ECO:0000313" key="10">
    <source>
        <dbReference type="EnsemblMetazoa" id="XP_038051519.1"/>
    </source>
</evidence>
<dbReference type="PROSITE" id="PS00086">
    <property type="entry name" value="CYTOCHROME_P450"/>
    <property type="match status" value="1"/>
</dbReference>
<protein>
    <recommendedName>
        <fullName evidence="12">Cytochrome P450</fullName>
    </recommendedName>
</protein>
<keyword evidence="6 9" id="KW-0472">Membrane</keyword>
<dbReference type="OrthoDB" id="3934656at2759"/>
<proteinExistence type="inferred from homology"/>
<dbReference type="Proteomes" id="UP000887568">
    <property type="component" value="Unplaced"/>
</dbReference>
<evidence type="ECO:0008006" key="12">
    <source>
        <dbReference type="Google" id="ProtNLM"/>
    </source>
</evidence>
<evidence type="ECO:0000256" key="2">
    <source>
        <dbReference type="ARBA" id="ARBA00010617"/>
    </source>
</evidence>
<dbReference type="GO" id="GO:0020037">
    <property type="term" value="F:heme binding"/>
    <property type="evidence" value="ECO:0007669"/>
    <property type="project" value="InterPro"/>
</dbReference>
<evidence type="ECO:0000256" key="8">
    <source>
        <dbReference type="RuleBase" id="RU000461"/>
    </source>
</evidence>
<dbReference type="Gene3D" id="1.10.630.10">
    <property type="entry name" value="Cytochrome P450"/>
    <property type="match status" value="1"/>
</dbReference>
<name>A0A913ZJJ7_PATMI</name>
<evidence type="ECO:0000256" key="4">
    <source>
        <dbReference type="ARBA" id="ARBA00023002"/>
    </source>
</evidence>
<dbReference type="GeneID" id="119724505"/>
<evidence type="ECO:0000256" key="9">
    <source>
        <dbReference type="SAM" id="Phobius"/>
    </source>
</evidence>
<dbReference type="GO" id="GO:0005506">
    <property type="term" value="F:iron ion binding"/>
    <property type="evidence" value="ECO:0007669"/>
    <property type="project" value="InterPro"/>
</dbReference>
<dbReference type="EnsemblMetazoa" id="XM_038195591.1">
    <property type="protein sequence ID" value="XP_038051519.1"/>
    <property type="gene ID" value="LOC119724505"/>
</dbReference>
<dbReference type="AlphaFoldDB" id="A0A913ZJJ7"/>
<dbReference type="GO" id="GO:0006805">
    <property type="term" value="P:xenobiotic metabolic process"/>
    <property type="evidence" value="ECO:0007669"/>
    <property type="project" value="TreeGrafter"/>
</dbReference>
<keyword evidence="9" id="KW-1133">Transmembrane helix</keyword>
<evidence type="ECO:0000313" key="11">
    <source>
        <dbReference type="Proteomes" id="UP000887568"/>
    </source>
</evidence>
<dbReference type="PANTHER" id="PTHR24300">
    <property type="entry name" value="CYTOCHROME P450 508A4-RELATED"/>
    <property type="match status" value="1"/>
</dbReference>
<dbReference type="PRINTS" id="PR00463">
    <property type="entry name" value="EP450I"/>
</dbReference>
<evidence type="ECO:0000256" key="1">
    <source>
        <dbReference type="ARBA" id="ARBA00004370"/>
    </source>
</evidence>
<dbReference type="InterPro" id="IPR002401">
    <property type="entry name" value="Cyt_P450_E_grp-I"/>
</dbReference>
<dbReference type="InterPro" id="IPR036396">
    <property type="entry name" value="Cyt_P450_sf"/>
</dbReference>
<dbReference type="GO" id="GO:0005737">
    <property type="term" value="C:cytoplasm"/>
    <property type="evidence" value="ECO:0007669"/>
    <property type="project" value="TreeGrafter"/>
</dbReference>
<keyword evidence="4 8" id="KW-0560">Oxidoreductase</keyword>
<feature type="binding site" description="axial binding residue" evidence="7">
    <location>
        <position position="450"/>
    </location>
    <ligand>
        <name>heme</name>
        <dbReference type="ChEBI" id="CHEBI:30413"/>
    </ligand>
    <ligandPart>
        <name>Fe</name>
        <dbReference type="ChEBI" id="CHEBI:18248"/>
    </ligandPart>
</feature>
<dbReference type="GO" id="GO:0016712">
    <property type="term" value="F:oxidoreductase activity, acting on paired donors, with incorporation or reduction of molecular oxygen, reduced flavin or flavoprotein as one donor, and incorporation of one atom of oxygen"/>
    <property type="evidence" value="ECO:0007669"/>
    <property type="project" value="TreeGrafter"/>
</dbReference>
<organism evidence="10 11">
    <name type="scientific">Patiria miniata</name>
    <name type="common">Bat star</name>
    <name type="synonym">Asterina miniata</name>
    <dbReference type="NCBI Taxonomy" id="46514"/>
    <lineage>
        <taxon>Eukaryota</taxon>
        <taxon>Metazoa</taxon>
        <taxon>Echinodermata</taxon>
        <taxon>Eleutherozoa</taxon>
        <taxon>Asterozoa</taxon>
        <taxon>Asteroidea</taxon>
        <taxon>Valvatacea</taxon>
        <taxon>Valvatida</taxon>
        <taxon>Asterinidae</taxon>
        <taxon>Patiria</taxon>
    </lineage>
</organism>
<dbReference type="PANTHER" id="PTHR24300:SF397">
    <property type="entry name" value="CYTOCHROME P450 2U1"/>
    <property type="match status" value="1"/>
</dbReference>
<accession>A0A913ZJJ7</accession>
<dbReference type="Pfam" id="PF00067">
    <property type="entry name" value="p450"/>
    <property type="match status" value="1"/>
</dbReference>
<dbReference type="GO" id="GO:0016020">
    <property type="term" value="C:membrane"/>
    <property type="evidence" value="ECO:0007669"/>
    <property type="project" value="UniProtKB-SubCell"/>
</dbReference>
<evidence type="ECO:0000256" key="6">
    <source>
        <dbReference type="ARBA" id="ARBA00023136"/>
    </source>
</evidence>
<keyword evidence="8" id="KW-0503">Monooxygenase</keyword>
<dbReference type="GO" id="GO:0006082">
    <property type="term" value="P:organic acid metabolic process"/>
    <property type="evidence" value="ECO:0007669"/>
    <property type="project" value="TreeGrafter"/>
</dbReference>
<keyword evidence="7 8" id="KW-0349">Heme</keyword>
<dbReference type="PRINTS" id="PR00385">
    <property type="entry name" value="P450"/>
</dbReference>
<keyword evidence="5 7" id="KW-0408">Iron</keyword>
<dbReference type="SUPFAM" id="SSF48264">
    <property type="entry name" value="Cytochrome P450"/>
    <property type="match status" value="1"/>
</dbReference>
<keyword evidence="3 7" id="KW-0479">Metal-binding</keyword>
<dbReference type="InterPro" id="IPR001128">
    <property type="entry name" value="Cyt_P450"/>
</dbReference>